<keyword evidence="3 8" id="KW-0808">Transferase</keyword>
<dbReference type="InterPro" id="IPR001594">
    <property type="entry name" value="Palmitoyltrfase_DHHC"/>
</dbReference>
<evidence type="ECO:0000256" key="4">
    <source>
        <dbReference type="ARBA" id="ARBA00022692"/>
    </source>
</evidence>
<sequence>MLNKIKNQDLPVSSKLMEVDNSEMKRRLYHVWKGRNKFMCGGRLIFGPDGGSVLISSLLIGAPAVVFCIRMLVRISEAEPLYGYMVFIGGFLLTLLDLTFLFMTSSTNPGIVPRNSRVPDLTEMSLTSVASMDWISLSTSDVRVPRMKDVVVNGHTIKVKFCDTCLLYRPPRASHCSVCNNCVQRFDHHCPWVGQCIGARNYRCFILFITTSTALCLYVFIFSLMNVLNQPGRLKQAMLKDVASVILVVYCFIAVWFVGGLSVLHFYLMCTNQTTYENFRYRYDKKENPYNNGMKRNLVEILFSKAPPSLINFREWTVEDDDSVTESITRRFVGDAKSTKGKIDVEYGYKNNKDTSNQIPEILQDLDYSGIDDNSIHKKKKSGKVAPETFFTPNNRVQDLESGSIRP</sequence>
<organism evidence="10 11">
    <name type="scientific">Lithospermum erythrorhizon</name>
    <name type="common">Purple gromwell</name>
    <name type="synonym">Lithospermum officinale var. erythrorhizon</name>
    <dbReference type="NCBI Taxonomy" id="34254"/>
    <lineage>
        <taxon>Eukaryota</taxon>
        <taxon>Viridiplantae</taxon>
        <taxon>Streptophyta</taxon>
        <taxon>Embryophyta</taxon>
        <taxon>Tracheophyta</taxon>
        <taxon>Spermatophyta</taxon>
        <taxon>Magnoliopsida</taxon>
        <taxon>eudicotyledons</taxon>
        <taxon>Gunneridae</taxon>
        <taxon>Pentapetalae</taxon>
        <taxon>asterids</taxon>
        <taxon>lamiids</taxon>
        <taxon>Boraginales</taxon>
        <taxon>Boraginaceae</taxon>
        <taxon>Boraginoideae</taxon>
        <taxon>Lithospermeae</taxon>
        <taxon>Lithospermum</taxon>
    </lineage>
</organism>
<keyword evidence="5 8" id="KW-1133">Transmembrane helix</keyword>
<evidence type="ECO:0000256" key="6">
    <source>
        <dbReference type="ARBA" id="ARBA00023136"/>
    </source>
</evidence>
<dbReference type="GO" id="GO:0019706">
    <property type="term" value="F:protein-cysteine S-palmitoyltransferase activity"/>
    <property type="evidence" value="ECO:0007669"/>
    <property type="project" value="UniProtKB-EC"/>
</dbReference>
<dbReference type="PANTHER" id="PTHR22883">
    <property type="entry name" value="ZINC FINGER DHHC DOMAIN CONTAINING PROTEIN"/>
    <property type="match status" value="1"/>
</dbReference>
<protein>
    <recommendedName>
        <fullName evidence="8">S-acyltransferase</fullName>
        <ecNumber evidence="8">2.3.1.225</ecNumber>
    </recommendedName>
    <alternativeName>
        <fullName evidence="8">Palmitoyltransferase</fullName>
    </alternativeName>
</protein>
<comment type="caution">
    <text evidence="10">The sequence shown here is derived from an EMBL/GenBank/DDBJ whole genome shotgun (WGS) entry which is preliminary data.</text>
</comment>
<dbReference type="EC" id="2.3.1.225" evidence="8"/>
<feature type="transmembrane region" description="Helical" evidence="8">
    <location>
        <begin position="205"/>
        <end position="224"/>
    </location>
</feature>
<proteinExistence type="inferred from homology"/>
<evidence type="ECO:0000256" key="8">
    <source>
        <dbReference type="RuleBase" id="RU079119"/>
    </source>
</evidence>
<comment type="similarity">
    <text evidence="2 8">Belongs to the DHHC palmitoyltransferase family.</text>
</comment>
<evidence type="ECO:0000313" key="11">
    <source>
        <dbReference type="Proteomes" id="UP001454036"/>
    </source>
</evidence>
<dbReference type="InterPro" id="IPR039859">
    <property type="entry name" value="PFA4/ZDH16/20/ERF2-like"/>
</dbReference>
<keyword evidence="6 8" id="KW-0472">Membrane</keyword>
<reference evidence="10 11" key="1">
    <citation type="submission" date="2024-01" db="EMBL/GenBank/DDBJ databases">
        <title>The complete chloroplast genome sequence of Lithospermum erythrorhizon: insights into the phylogenetic relationship among Boraginaceae species and the maternal lineages of purple gromwells.</title>
        <authorList>
            <person name="Okada T."/>
            <person name="Watanabe K."/>
        </authorList>
    </citation>
    <scope>NUCLEOTIDE SEQUENCE [LARGE SCALE GENOMIC DNA]</scope>
</reference>
<accession>A0AAV3Q1J9</accession>
<feature type="transmembrane region" description="Helical" evidence="8">
    <location>
        <begin position="245"/>
        <end position="268"/>
    </location>
</feature>
<dbReference type="GO" id="GO:0005783">
    <property type="term" value="C:endoplasmic reticulum"/>
    <property type="evidence" value="ECO:0007669"/>
    <property type="project" value="TreeGrafter"/>
</dbReference>
<keyword evidence="4 8" id="KW-0812">Transmembrane</keyword>
<evidence type="ECO:0000259" key="9">
    <source>
        <dbReference type="Pfam" id="PF01529"/>
    </source>
</evidence>
<dbReference type="GO" id="GO:0005794">
    <property type="term" value="C:Golgi apparatus"/>
    <property type="evidence" value="ECO:0007669"/>
    <property type="project" value="TreeGrafter"/>
</dbReference>
<evidence type="ECO:0000256" key="7">
    <source>
        <dbReference type="ARBA" id="ARBA00023315"/>
    </source>
</evidence>
<keyword evidence="11" id="KW-1185">Reference proteome</keyword>
<dbReference type="Pfam" id="PF01529">
    <property type="entry name" value="DHHC"/>
    <property type="match status" value="1"/>
</dbReference>
<dbReference type="PANTHER" id="PTHR22883:SF391">
    <property type="entry name" value="PROTEIN S-ACYLTRANSFERASE 3-RELATED"/>
    <property type="match status" value="1"/>
</dbReference>
<dbReference type="PROSITE" id="PS50216">
    <property type="entry name" value="DHHC"/>
    <property type="match status" value="1"/>
</dbReference>
<dbReference type="EMBL" id="BAABME010002953">
    <property type="protein sequence ID" value="GAA0156816.1"/>
    <property type="molecule type" value="Genomic_DNA"/>
</dbReference>
<feature type="transmembrane region" description="Helical" evidence="8">
    <location>
        <begin position="51"/>
        <end position="69"/>
    </location>
</feature>
<dbReference type="AlphaFoldDB" id="A0AAV3Q1J9"/>
<keyword evidence="7 8" id="KW-0012">Acyltransferase</keyword>
<feature type="transmembrane region" description="Helical" evidence="8">
    <location>
        <begin position="81"/>
        <end position="103"/>
    </location>
</feature>
<gene>
    <name evidence="10" type="ORF">LIER_14216</name>
</gene>
<comment type="subcellular location">
    <subcellularLocation>
        <location evidence="1">Endomembrane system</location>
        <topology evidence="1">Multi-pass membrane protein</topology>
    </subcellularLocation>
</comment>
<comment type="catalytic activity">
    <reaction evidence="8">
        <text>L-cysteinyl-[protein] + hexadecanoyl-CoA = S-hexadecanoyl-L-cysteinyl-[protein] + CoA</text>
        <dbReference type="Rhea" id="RHEA:36683"/>
        <dbReference type="Rhea" id="RHEA-COMP:10131"/>
        <dbReference type="Rhea" id="RHEA-COMP:11032"/>
        <dbReference type="ChEBI" id="CHEBI:29950"/>
        <dbReference type="ChEBI" id="CHEBI:57287"/>
        <dbReference type="ChEBI" id="CHEBI:57379"/>
        <dbReference type="ChEBI" id="CHEBI:74151"/>
        <dbReference type="EC" id="2.3.1.225"/>
    </reaction>
</comment>
<evidence type="ECO:0000256" key="1">
    <source>
        <dbReference type="ARBA" id="ARBA00004127"/>
    </source>
</evidence>
<evidence type="ECO:0000256" key="3">
    <source>
        <dbReference type="ARBA" id="ARBA00022679"/>
    </source>
</evidence>
<feature type="domain" description="Palmitoyltransferase DHHC" evidence="9">
    <location>
        <begin position="158"/>
        <end position="280"/>
    </location>
</feature>
<evidence type="ECO:0000313" key="10">
    <source>
        <dbReference type="EMBL" id="GAA0156816.1"/>
    </source>
</evidence>
<dbReference type="Proteomes" id="UP001454036">
    <property type="component" value="Unassembled WGS sequence"/>
</dbReference>
<comment type="domain">
    <text evidence="8">The DHHC domain is required for palmitoyltransferase activity.</text>
</comment>
<name>A0AAV3Q1J9_LITER</name>
<evidence type="ECO:0000256" key="5">
    <source>
        <dbReference type="ARBA" id="ARBA00022989"/>
    </source>
</evidence>
<dbReference type="GO" id="GO:0006612">
    <property type="term" value="P:protein targeting to membrane"/>
    <property type="evidence" value="ECO:0007669"/>
    <property type="project" value="TreeGrafter"/>
</dbReference>
<evidence type="ECO:0000256" key="2">
    <source>
        <dbReference type="ARBA" id="ARBA00008574"/>
    </source>
</evidence>